<dbReference type="Proteomes" id="UP001565220">
    <property type="component" value="Unassembled WGS sequence"/>
</dbReference>
<dbReference type="EMBL" id="JBGFFE010000003">
    <property type="protein sequence ID" value="MEY8762877.1"/>
    <property type="molecule type" value="Genomic_DNA"/>
</dbReference>
<name>A0ABV4DUG7_9CLOT</name>
<dbReference type="SMART" id="SM00729">
    <property type="entry name" value="Elp3"/>
    <property type="match status" value="1"/>
</dbReference>
<keyword evidence="1 8" id="KW-0004">4Fe-4S</keyword>
<evidence type="ECO:0000256" key="2">
    <source>
        <dbReference type="ARBA" id="ARBA00022679"/>
    </source>
</evidence>
<dbReference type="SFLD" id="SFLDS00029">
    <property type="entry name" value="Radical_SAM"/>
    <property type="match status" value="1"/>
</dbReference>
<feature type="domain" description="Radical SAM core" evidence="9">
    <location>
        <begin position="46"/>
        <end position="262"/>
    </location>
</feature>
<sequence length="288" mass="32775">MNSRPEWLKMRAPDSGVLDKMENMLDKLSLHTVCESANCPNIGRCFKNKTATFMVMGNTCTRNCRFCAVDKGKPEKLDYEEPKNVAIASKKLGLKHTVVTSVTRDDLKDGGAGHFVKVIKAIREENPQSTIELLIPDLNGNWDALRKILDAGPDVLNHNIETVRSLYDKVRPMAVYDRSIELLRQVKIFNKDIYTKCGIMLGLGETEAQVVKVMDDLIKVNCDMLTISQYLRPSRKHLPVLEYIPPEKFARYREIALQKGFKVVFSGPYIRSSYRAFEGMKMLNNLKN</sequence>
<comment type="pathway">
    <text evidence="8">Protein modification; protein lipoylation via endogenous pathway; protein N(6)-(lipoyl)lysine from octanoyl-[acyl-carrier-protein]: step 2/2.</text>
</comment>
<keyword evidence="6 8" id="KW-0411">Iron-sulfur</keyword>
<feature type="binding site" evidence="8">
    <location>
        <position position="39"/>
    </location>
    <ligand>
        <name>[4Fe-4S] cluster</name>
        <dbReference type="ChEBI" id="CHEBI:49883"/>
        <label>1</label>
    </ligand>
</feature>
<dbReference type="PANTHER" id="PTHR10949">
    <property type="entry name" value="LIPOYL SYNTHASE"/>
    <property type="match status" value="1"/>
</dbReference>
<dbReference type="InterPro" id="IPR007197">
    <property type="entry name" value="rSAM"/>
</dbReference>
<comment type="cofactor">
    <cofactor evidence="8">
        <name>[4Fe-4S] cluster</name>
        <dbReference type="ChEBI" id="CHEBI:49883"/>
    </cofactor>
    <text evidence="8">Binds 2 [4Fe-4S] clusters per subunit. One cluster is coordinated with 3 cysteines and an exchangeable S-adenosyl-L-methionine.</text>
</comment>
<dbReference type="InterPro" id="IPR058240">
    <property type="entry name" value="rSAM_sf"/>
</dbReference>
<dbReference type="SUPFAM" id="SSF102114">
    <property type="entry name" value="Radical SAM enzymes"/>
    <property type="match status" value="1"/>
</dbReference>
<comment type="function">
    <text evidence="8">Catalyzes the radical-mediated insertion of two sulfur atoms into the C-6 and C-8 positions of the octanoyl moiety bound to the lipoyl domains of lipoate-dependent enzymes, thereby converting the octanoylated domains into lipoylated derivatives.</text>
</comment>
<gene>
    <name evidence="8 10" type="primary">lipA</name>
    <name evidence="10" type="ORF">AB8S09_04325</name>
</gene>
<dbReference type="GO" id="GO:0016992">
    <property type="term" value="F:lipoate synthase activity"/>
    <property type="evidence" value="ECO:0007669"/>
    <property type="project" value="UniProtKB-EC"/>
</dbReference>
<dbReference type="PANTHER" id="PTHR10949:SF0">
    <property type="entry name" value="LIPOYL SYNTHASE, MITOCHONDRIAL"/>
    <property type="match status" value="1"/>
</dbReference>
<evidence type="ECO:0000256" key="1">
    <source>
        <dbReference type="ARBA" id="ARBA00022485"/>
    </source>
</evidence>
<comment type="catalytic activity">
    <reaction evidence="7 8">
        <text>[[Fe-S] cluster scaffold protein carrying a second [4Fe-4S](2+) cluster] + N(6)-octanoyl-L-lysyl-[protein] + 2 oxidized [2Fe-2S]-[ferredoxin] + 2 S-adenosyl-L-methionine + 4 H(+) = [[Fe-S] cluster scaffold protein] + N(6)-[(R)-dihydrolipoyl]-L-lysyl-[protein] + 4 Fe(3+) + 2 hydrogen sulfide + 2 5'-deoxyadenosine + 2 L-methionine + 2 reduced [2Fe-2S]-[ferredoxin]</text>
        <dbReference type="Rhea" id="RHEA:16585"/>
        <dbReference type="Rhea" id="RHEA-COMP:9928"/>
        <dbReference type="Rhea" id="RHEA-COMP:10000"/>
        <dbReference type="Rhea" id="RHEA-COMP:10001"/>
        <dbReference type="Rhea" id="RHEA-COMP:10475"/>
        <dbReference type="Rhea" id="RHEA-COMP:14568"/>
        <dbReference type="Rhea" id="RHEA-COMP:14569"/>
        <dbReference type="ChEBI" id="CHEBI:15378"/>
        <dbReference type="ChEBI" id="CHEBI:17319"/>
        <dbReference type="ChEBI" id="CHEBI:29034"/>
        <dbReference type="ChEBI" id="CHEBI:29919"/>
        <dbReference type="ChEBI" id="CHEBI:33722"/>
        <dbReference type="ChEBI" id="CHEBI:33737"/>
        <dbReference type="ChEBI" id="CHEBI:33738"/>
        <dbReference type="ChEBI" id="CHEBI:57844"/>
        <dbReference type="ChEBI" id="CHEBI:59789"/>
        <dbReference type="ChEBI" id="CHEBI:78809"/>
        <dbReference type="ChEBI" id="CHEBI:83100"/>
        <dbReference type="EC" id="2.8.1.8"/>
    </reaction>
</comment>
<dbReference type="NCBIfam" id="TIGR00510">
    <property type="entry name" value="lipA"/>
    <property type="match status" value="1"/>
</dbReference>
<feature type="binding site" evidence="8">
    <location>
        <position position="45"/>
    </location>
    <ligand>
        <name>[4Fe-4S] cluster</name>
        <dbReference type="ChEBI" id="CHEBI:49883"/>
        <label>1</label>
    </ligand>
</feature>
<dbReference type="CDD" id="cd01335">
    <property type="entry name" value="Radical_SAM"/>
    <property type="match status" value="1"/>
</dbReference>
<evidence type="ECO:0000256" key="8">
    <source>
        <dbReference type="HAMAP-Rule" id="MF_00206"/>
    </source>
</evidence>
<feature type="binding site" evidence="8">
    <location>
        <position position="273"/>
    </location>
    <ligand>
        <name>[4Fe-4S] cluster</name>
        <dbReference type="ChEBI" id="CHEBI:49883"/>
        <label>1</label>
    </ligand>
</feature>
<dbReference type="EC" id="2.8.1.8" evidence="8"/>
<dbReference type="PROSITE" id="PS51918">
    <property type="entry name" value="RADICAL_SAM"/>
    <property type="match status" value="1"/>
</dbReference>
<feature type="binding site" evidence="8">
    <location>
        <position position="67"/>
    </location>
    <ligand>
        <name>[4Fe-4S] cluster</name>
        <dbReference type="ChEBI" id="CHEBI:49883"/>
        <label>2</label>
        <note>4Fe-4S-S-AdoMet</note>
    </ligand>
</feature>
<evidence type="ECO:0000256" key="5">
    <source>
        <dbReference type="ARBA" id="ARBA00023004"/>
    </source>
</evidence>
<evidence type="ECO:0000256" key="7">
    <source>
        <dbReference type="ARBA" id="ARBA00047326"/>
    </source>
</evidence>
<dbReference type="InterPro" id="IPR003698">
    <property type="entry name" value="Lipoyl_synth"/>
</dbReference>
<keyword evidence="3 8" id="KW-0949">S-adenosyl-L-methionine</keyword>
<dbReference type="PIRSF" id="PIRSF005963">
    <property type="entry name" value="Lipoyl_synth"/>
    <property type="match status" value="1"/>
</dbReference>
<accession>A0ABV4DUG7</accession>
<comment type="similarity">
    <text evidence="8">Belongs to the radical SAM superfamily. Lipoyl synthase family.</text>
</comment>
<dbReference type="Gene3D" id="3.20.20.70">
    <property type="entry name" value="Aldolase class I"/>
    <property type="match status" value="1"/>
</dbReference>
<evidence type="ECO:0000256" key="4">
    <source>
        <dbReference type="ARBA" id="ARBA00022723"/>
    </source>
</evidence>
<proteinExistence type="inferred from homology"/>
<evidence type="ECO:0000256" key="3">
    <source>
        <dbReference type="ARBA" id="ARBA00022691"/>
    </source>
</evidence>
<protein>
    <recommendedName>
        <fullName evidence="8">Lipoyl synthase</fullName>
        <ecNumber evidence="8">2.8.1.8</ecNumber>
    </recommendedName>
    <alternativeName>
        <fullName evidence="8">Lip-syn</fullName>
        <shortName evidence="8">LS</shortName>
    </alternativeName>
    <alternativeName>
        <fullName evidence="8">Lipoate synthase</fullName>
    </alternativeName>
    <alternativeName>
        <fullName evidence="8">Lipoic acid synthase</fullName>
    </alternativeName>
    <alternativeName>
        <fullName evidence="8">Sulfur insertion protein LipA</fullName>
    </alternativeName>
</protein>
<feature type="binding site" evidence="8">
    <location>
        <position position="34"/>
    </location>
    <ligand>
        <name>[4Fe-4S] cluster</name>
        <dbReference type="ChEBI" id="CHEBI:49883"/>
        <label>1</label>
    </ligand>
</feature>
<comment type="subcellular location">
    <subcellularLocation>
        <location evidence="8">Cytoplasm</location>
    </subcellularLocation>
</comment>
<dbReference type="InterPro" id="IPR006638">
    <property type="entry name" value="Elp3/MiaA/NifB-like_rSAM"/>
</dbReference>
<feature type="binding site" evidence="8">
    <location>
        <position position="60"/>
    </location>
    <ligand>
        <name>[4Fe-4S] cluster</name>
        <dbReference type="ChEBI" id="CHEBI:49883"/>
        <label>2</label>
        <note>4Fe-4S-S-AdoMet</note>
    </ligand>
</feature>
<keyword evidence="2 8" id="KW-0808">Transferase</keyword>
<dbReference type="RefSeq" id="WP_369868528.1">
    <property type="nucleotide sequence ID" value="NZ_JBGFFE010000003.1"/>
</dbReference>
<dbReference type="SFLD" id="SFLDF00271">
    <property type="entry name" value="lipoyl_synthase"/>
    <property type="match status" value="1"/>
</dbReference>
<dbReference type="SFLD" id="SFLDG01058">
    <property type="entry name" value="lipoyl_synthase_like"/>
    <property type="match status" value="1"/>
</dbReference>
<organism evidence="10 11">
    <name type="scientific">Clostridium lapidicellarium</name>
    <dbReference type="NCBI Taxonomy" id="3240931"/>
    <lineage>
        <taxon>Bacteria</taxon>
        <taxon>Bacillati</taxon>
        <taxon>Bacillota</taxon>
        <taxon>Clostridia</taxon>
        <taxon>Eubacteriales</taxon>
        <taxon>Clostridiaceae</taxon>
        <taxon>Clostridium</taxon>
    </lineage>
</organism>
<comment type="caution">
    <text evidence="10">The sequence shown here is derived from an EMBL/GenBank/DDBJ whole genome shotgun (WGS) entry which is preliminary data.</text>
</comment>
<dbReference type="Pfam" id="PF04055">
    <property type="entry name" value="Radical_SAM"/>
    <property type="match status" value="1"/>
</dbReference>
<evidence type="ECO:0000313" key="10">
    <source>
        <dbReference type="EMBL" id="MEY8762877.1"/>
    </source>
</evidence>
<dbReference type="HAMAP" id="MF_00206">
    <property type="entry name" value="Lipoyl_synth"/>
    <property type="match status" value="1"/>
</dbReference>
<keyword evidence="11" id="KW-1185">Reference proteome</keyword>
<evidence type="ECO:0000256" key="6">
    <source>
        <dbReference type="ARBA" id="ARBA00023014"/>
    </source>
</evidence>
<dbReference type="NCBIfam" id="NF009544">
    <property type="entry name" value="PRK12928.1"/>
    <property type="match status" value="1"/>
</dbReference>
<evidence type="ECO:0000313" key="11">
    <source>
        <dbReference type="Proteomes" id="UP001565220"/>
    </source>
</evidence>
<keyword evidence="4 8" id="KW-0479">Metal-binding</keyword>
<feature type="binding site" evidence="8">
    <location>
        <position position="64"/>
    </location>
    <ligand>
        <name>[4Fe-4S] cluster</name>
        <dbReference type="ChEBI" id="CHEBI:49883"/>
        <label>2</label>
        <note>4Fe-4S-S-AdoMet</note>
    </ligand>
</feature>
<evidence type="ECO:0000259" key="9">
    <source>
        <dbReference type="PROSITE" id="PS51918"/>
    </source>
</evidence>
<dbReference type="InterPro" id="IPR013785">
    <property type="entry name" value="Aldolase_TIM"/>
</dbReference>
<keyword evidence="5 8" id="KW-0408">Iron</keyword>
<reference evidence="10 11" key="1">
    <citation type="submission" date="2024-08" db="EMBL/GenBank/DDBJ databases">
        <title>Clostridium lapicellarii sp. nov., and Clostridium renhuaiense sp. nov., two species isolated from the mud in a fermentation cellar used for producing sauce-flavour Chinese liquors.</title>
        <authorList>
            <person name="Yang F."/>
            <person name="Wang H."/>
            <person name="Chen L.Q."/>
            <person name="Zhou N."/>
            <person name="Lu J.J."/>
            <person name="Pu X.X."/>
            <person name="Wan B."/>
            <person name="Wang L."/>
            <person name="Liu S.J."/>
        </authorList>
    </citation>
    <scope>NUCLEOTIDE SEQUENCE [LARGE SCALE GENOMIC DNA]</scope>
    <source>
        <strain evidence="10 11">MT-113</strain>
    </source>
</reference>
<dbReference type="NCBIfam" id="NF004019">
    <property type="entry name" value="PRK05481.1"/>
    <property type="match status" value="1"/>
</dbReference>
<keyword evidence="8" id="KW-0963">Cytoplasm</keyword>